<dbReference type="AlphaFoldDB" id="A0A5P9NG15"/>
<dbReference type="InterPro" id="IPR007833">
    <property type="entry name" value="Capsule_polysaccharide_synth"/>
</dbReference>
<evidence type="ECO:0000313" key="1">
    <source>
        <dbReference type="EMBL" id="QFU74469.1"/>
    </source>
</evidence>
<dbReference type="OrthoDB" id="6377428at2"/>
<dbReference type="GO" id="GO:0000271">
    <property type="term" value="P:polysaccharide biosynthetic process"/>
    <property type="evidence" value="ECO:0007669"/>
    <property type="project" value="InterPro"/>
</dbReference>
<name>A0A5P9NG15_9GAMM</name>
<evidence type="ECO:0000313" key="2">
    <source>
        <dbReference type="Proteomes" id="UP000326287"/>
    </source>
</evidence>
<dbReference type="RefSeq" id="WP_152660581.1">
    <property type="nucleotide sequence ID" value="NZ_CP036422.1"/>
</dbReference>
<dbReference type="KEGG" id="halc:EY643_01695"/>
<dbReference type="InterPro" id="IPR043148">
    <property type="entry name" value="TagF_C"/>
</dbReference>
<sequence>MLGLSRNYFKVRLRGLRLKFTFWYAVKKQPFYRRWRPSDIGFLYFQHPVITPFLVNISKRLQLPIHFLQPGEDCTPYRKIIIPNGMWPEIRAATEAIPLHKRVYCEVGFFPQNKNVYFDDVGVHGRSSVRQANLHPLKANEAEKLAKFREFYTAHNFIKVRWDTVVDQNTKAATDQVVGQSDFIFVPLQLETDTAFELCPFDDNQQMIDAIEGFLPGEKIIFKLHPLDKNTRNTVADKNILLAPENRDLRFLLIHAKSVISSNSTVMLEALLYGKKCASLGTGFNTGHHVSLECQDDTSRLTELNEWEADTDKVDQFLYFLLTKQISTNFWETNEETDKLVQWLKQYQVLPKGYQS</sequence>
<protein>
    <recommendedName>
        <fullName evidence="3">Capsular biosynthesis protein</fullName>
    </recommendedName>
</protein>
<dbReference type="Proteomes" id="UP000326287">
    <property type="component" value="Chromosome"/>
</dbReference>
<proteinExistence type="predicted"/>
<reference evidence="1 2" key="1">
    <citation type="submission" date="2019-02" db="EMBL/GenBank/DDBJ databases">
        <authorList>
            <person name="Li S.-H."/>
        </authorList>
    </citation>
    <scope>NUCLEOTIDE SEQUENCE [LARGE SCALE GENOMIC DNA]</scope>
    <source>
        <strain evidence="1 2">IMCC14385</strain>
    </source>
</reference>
<accession>A0A5P9NG15</accession>
<dbReference type="Pfam" id="PF05159">
    <property type="entry name" value="Capsule_synth"/>
    <property type="match status" value="1"/>
</dbReference>
<dbReference type="GO" id="GO:0015774">
    <property type="term" value="P:polysaccharide transport"/>
    <property type="evidence" value="ECO:0007669"/>
    <property type="project" value="InterPro"/>
</dbReference>
<organism evidence="1 2">
    <name type="scientific">Halioglobus maricola</name>
    <dbReference type="NCBI Taxonomy" id="2601894"/>
    <lineage>
        <taxon>Bacteria</taxon>
        <taxon>Pseudomonadati</taxon>
        <taxon>Pseudomonadota</taxon>
        <taxon>Gammaproteobacteria</taxon>
        <taxon>Cellvibrionales</taxon>
        <taxon>Halieaceae</taxon>
        <taxon>Halioglobus</taxon>
    </lineage>
</organism>
<gene>
    <name evidence="1" type="ORF">EY643_01695</name>
</gene>
<keyword evidence="2" id="KW-1185">Reference proteome</keyword>
<dbReference type="EMBL" id="CP036422">
    <property type="protein sequence ID" value="QFU74469.1"/>
    <property type="molecule type" value="Genomic_DNA"/>
</dbReference>
<evidence type="ECO:0008006" key="3">
    <source>
        <dbReference type="Google" id="ProtNLM"/>
    </source>
</evidence>
<dbReference type="Gene3D" id="3.40.50.12580">
    <property type="match status" value="1"/>
</dbReference>